<accession>A0A4R4AL86</accession>
<evidence type="ECO:0000259" key="2">
    <source>
        <dbReference type="Pfam" id="PF05378"/>
    </source>
</evidence>
<dbReference type="SUPFAM" id="SSF53067">
    <property type="entry name" value="Actin-like ATPase domain"/>
    <property type="match status" value="1"/>
</dbReference>
<name>A0A4R4AL86_MARGR</name>
<dbReference type="InterPro" id="IPR043129">
    <property type="entry name" value="ATPase_NBD"/>
</dbReference>
<dbReference type="AlphaFoldDB" id="A0A4R4AL86"/>
<dbReference type="GO" id="GO:0017168">
    <property type="term" value="F:5-oxoprolinase (ATP-hydrolyzing) activity"/>
    <property type="evidence" value="ECO:0007669"/>
    <property type="project" value="TreeGrafter"/>
</dbReference>
<dbReference type="InterPro" id="IPR008040">
    <property type="entry name" value="Hydant_A_N"/>
</dbReference>
<reference evidence="3 4" key="1">
    <citation type="submission" date="2019-03" db="EMBL/GenBank/DDBJ databases">
        <title>Genomic Encyclopedia of Type Strains, Phase IV (KMG-IV): sequencing the most valuable type-strain genomes for metagenomic binning, comparative biology and taxonomic classification.</title>
        <authorList>
            <person name="Goeker M."/>
        </authorList>
    </citation>
    <scope>NUCLEOTIDE SEQUENCE [LARGE SCALE GENOMIC DNA]</scope>
    <source>
        <strain evidence="3 4">DSM 203</strain>
    </source>
</reference>
<dbReference type="EMBL" id="SMDC01000001">
    <property type="protein sequence ID" value="TCW39924.1"/>
    <property type="molecule type" value="Genomic_DNA"/>
</dbReference>
<evidence type="ECO:0000259" key="1">
    <source>
        <dbReference type="Pfam" id="PF01968"/>
    </source>
</evidence>
<dbReference type="Pfam" id="PF05378">
    <property type="entry name" value="Hydant_A_N"/>
    <property type="match status" value="1"/>
</dbReference>
<gene>
    <name evidence="3" type="ORF">EDC29_101340</name>
</gene>
<feature type="domain" description="Hydantoinase A/oxoprolinase" evidence="1">
    <location>
        <begin position="178"/>
        <end position="458"/>
    </location>
</feature>
<dbReference type="PANTHER" id="PTHR11365">
    <property type="entry name" value="5-OXOPROLINASE RELATED"/>
    <property type="match status" value="1"/>
</dbReference>
<evidence type="ECO:0000313" key="4">
    <source>
        <dbReference type="Proteomes" id="UP000295247"/>
    </source>
</evidence>
<dbReference type="Proteomes" id="UP000295247">
    <property type="component" value="Unassembled WGS sequence"/>
</dbReference>
<organism evidence="3 4">
    <name type="scientific">Marichromatium gracile</name>
    <name type="common">Chromatium gracile</name>
    <dbReference type="NCBI Taxonomy" id="1048"/>
    <lineage>
        <taxon>Bacteria</taxon>
        <taxon>Pseudomonadati</taxon>
        <taxon>Pseudomonadota</taxon>
        <taxon>Gammaproteobacteria</taxon>
        <taxon>Chromatiales</taxon>
        <taxon>Chromatiaceae</taxon>
        <taxon>Marichromatium</taxon>
    </lineage>
</organism>
<dbReference type="GO" id="GO:0006749">
    <property type="term" value="P:glutathione metabolic process"/>
    <property type="evidence" value="ECO:0007669"/>
    <property type="project" value="TreeGrafter"/>
</dbReference>
<dbReference type="GO" id="GO:0005829">
    <property type="term" value="C:cytosol"/>
    <property type="evidence" value="ECO:0007669"/>
    <property type="project" value="TreeGrafter"/>
</dbReference>
<dbReference type="InterPro" id="IPR002821">
    <property type="entry name" value="Hydantoinase_A"/>
</dbReference>
<dbReference type="InterPro" id="IPR045079">
    <property type="entry name" value="Oxoprolinase-like"/>
</dbReference>
<sequence>MIIGLDVGGTHADIVLLGPEGVRARAKVDTDPDDLGATLLEALDRVLHATEPTAVRRVVLSTTLTTNAVVGAGLSPVGMLVCAGPGVDPALYRTGEHYAVVPGAIDHRGREISPLDLDAVDLCAERFAAAGIRYVGVVGKFSTRNPAHELGIAERIAERFERVFTGHRVSGQLNFPRRIATTHLAASVYPLHRNFYEAIAEALRTRGVSAPVHLLKADGGTLSLAASLDSPAETVLSGPAASVMGAIPVASPEEDVVVLDIGGTTTEIALLSGGSPLLEPLGITIGATRTLIRALLSRSIGVGGDSEVRCVEGKITIGPRRLGAPLARGGPALTPTDALIALGESERGDPQVATAGVAELAAELGCEPAMAARAVIDHACRRIMAAVDGLVDQVNGSHVDTIHELLDGHRIRPARILVLGGPAESLAPHLARRSQLPVELVPDSGVANAIGAAMARPTDALSLIADTEQGWVSCSGSDRQWRCDRSYRREQALEQARALLFERLGPEAGTPELEVVEDLEFNIVRGFSTVGRNIRLTLQVKPGLLEPFTPEHAKVAVC</sequence>
<evidence type="ECO:0000313" key="3">
    <source>
        <dbReference type="EMBL" id="TCW39924.1"/>
    </source>
</evidence>
<feature type="domain" description="Hydantoinase/oxoprolinase N-terminal" evidence="2">
    <location>
        <begin position="3"/>
        <end position="158"/>
    </location>
</feature>
<dbReference type="PANTHER" id="PTHR11365:SF2">
    <property type="entry name" value="5-OXOPROLINASE"/>
    <property type="match status" value="1"/>
</dbReference>
<dbReference type="RefSeq" id="WP_132228299.1">
    <property type="nucleotide sequence ID" value="NZ_NRRH01000001.1"/>
</dbReference>
<protein>
    <submittedName>
        <fullName evidence="3">N-methylhydantoinase A/oxoprolinase/acetone carboxylase beta subunit</fullName>
    </submittedName>
</protein>
<proteinExistence type="predicted"/>
<comment type="caution">
    <text evidence="3">The sequence shown here is derived from an EMBL/GenBank/DDBJ whole genome shotgun (WGS) entry which is preliminary data.</text>
</comment>
<dbReference type="Pfam" id="PF01968">
    <property type="entry name" value="Hydantoinase_A"/>
    <property type="match status" value="1"/>
</dbReference>